<reference evidence="1" key="1">
    <citation type="submission" date="2022-12" db="EMBL/GenBank/DDBJ databases">
        <title>Gycomyces niveus sp.nov., a novel actinomycete isolated from soil in Shouguang.</title>
        <authorList>
            <person name="Yang X."/>
        </authorList>
    </citation>
    <scope>NUCLEOTIDE SEQUENCE</scope>
    <source>
        <strain evidence="1">DSM 44724</strain>
    </source>
</reference>
<proteinExistence type="predicted"/>
<name>A0A9X3PM74_9ACTN</name>
<dbReference type="InterPro" id="IPR011050">
    <property type="entry name" value="Pectin_lyase_fold/virulence"/>
</dbReference>
<evidence type="ECO:0000313" key="1">
    <source>
        <dbReference type="EMBL" id="MDA1385477.1"/>
    </source>
</evidence>
<protein>
    <submittedName>
        <fullName evidence="1">Uncharacterized protein</fullName>
    </submittedName>
</protein>
<comment type="caution">
    <text evidence="1">The sequence shown here is derived from an EMBL/GenBank/DDBJ whole genome shotgun (WGS) entry which is preliminary data.</text>
</comment>
<dbReference type="AlphaFoldDB" id="A0A9X3PM74"/>
<accession>A0A9X3PM74</accession>
<gene>
    <name evidence="1" type="ORF">O2L01_10810</name>
</gene>
<dbReference type="InterPro" id="IPR006311">
    <property type="entry name" value="TAT_signal"/>
</dbReference>
<sequence>MTGSVSRRNLFKIGGGVAAAGVGASVALTAHAQDPETAVIWHSELVYPGADGELNYALDDASRKKIPNFSFAGYRNGEAPIPTVPAVKTISSIVGEVDATARINAALAEVAAMPMDANGFCGALKLGPGLYQVAGTIELKYSGVVLRGSGRSNDPAVGTIIKSTATSGIENPEDGVECPIRIGSKNQDVDWKARIGDTIPLAPEVALAGSRRLKLAPNTSLSVGDNIIIWHRCTAEWIAAINGGGVELDQPWQPGDQPIMYNRTIKAIDEDEIVICAPIFNDLDPSLSEIFVYKWPNMNEVVNSGVEDLRVDMVEPPTGLPNNHADSCIVIERSRDTWVRNAATTRFKQSGVMVRRSHRVTVENVWALEPRSELKGGFRYNFCAGYMAQQVLFTDVVAAEARHAFVAGGGASASGVVWLDAVSKNGYLESGGHAHWSQGLLFDNVTETMNSSPEHKKVVLNLHNRADGGADETGDSHAHGWSSVYSVLWNCKLDNGNRACVQRPPTSQNFAIGTTGNVEDVVTGSNWLVTEERGYVENEPGTLEPVSLYRKQLADRLAP</sequence>
<dbReference type="Proteomes" id="UP001145799">
    <property type="component" value="Unassembled WGS sequence"/>
</dbReference>
<dbReference type="RefSeq" id="WP_270121942.1">
    <property type="nucleotide sequence ID" value="NZ_JAPZVQ010000005.1"/>
</dbReference>
<evidence type="ECO:0000313" key="2">
    <source>
        <dbReference type="Proteomes" id="UP001145799"/>
    </source>
</evidence>
<organism evidence="1 2">
    <name type="scientific">Glycomyces lechevalierae</name>
    <dbReference type="NCBI Taxonomy" id="256034"/>
    <lineage>
        <taxon>Bacteria</taxon>
        <taxon>Bacillati</taxon>
        <taxon>Actinomycetota</taxon>
        <taxon>Actinomycetes</taxon>
        <taxon>Glycomycetales</taxon>
        <taxon>Glycomycetaceae</taxon>
        <taxon>Glycomyces</taxon>
    </lineage>
</organism>
<dbReference type="PROSITE" id="PS51318">
    <property type="entry name" value="TAT"/>
    <property type="match status" value="1"/>
</dbReference>
<dbReference type="SUPFAM" id="SSF51126">
    <property type="entry name" value="Pectin lyase-like"/>
    <property type="match status" value="1"/>
</dbReference>
<dbReference type="Gene3D" id="2.160.20.10">
    <property type="entry name" value="Single-stranded right-handed beta-helix, Pectin lyase-like"/>
    <property type="match status" value="1"/>
</dbReference>
<dbReference type="InterPro" id="IPR012334">
    <property type="entry name" value="Pectin_lyas_fold"/>
</dbReference>
<dbReference type="EMBL" id="JAPZVQ010000005">
    <property type="protein sequence ID" value="MDA1385477.1"/>
    <property type="molecule type" value="Genomic_DNA"/>
</dbReference>